<comment type="caution">
    <text evidence="1">The sequence shown here is derived from an EMBL/GenBank/DDBJ whole genome shotgun (WGS) entry which is preliminary data.</text>
</comment>
<dbReference type="Proteomes" id="UP001202328">
    <property type="component" value="Unassembled WGS sequence"/>
</dbReference>
<gene>
    <name evidence="1" type="ORF">MKW98_007210</name>
</gene>
<proteinExistence type="predicted"/>
<evidence type="ECO:0000313" key="1">
    <source>
        <dbReference type="EMBL" id="KAI3913194.1"/>
    </source>
</evidence>
<sequence>MDITAKRLFAVDGQAQFDPCDYTEDVYQHELEHIQESTLPNIKVTVKLNQLYKEMKDGYAAANGRISLRSKHFLL</sequence>
<keyword evidence="2" id="KW-1185">Reference proteome</keyword>
<evidence type="ECO:0000313" key="2">
    <source>
        <dbReference type="Proteomes" id="UP001202328"/>
    </source>
</evidence>
<organism evidence="1 2">
    <name type="scientific">Papaver atlanticum</name>
    <dbReference type="NCBI Taxonomy" id="357466"/>
    <lineage>
        <taxon>Eukaryota</taxon>
        <taxon>Viridiplantae</taxon>
        <taxon>Streptophyta</taxon>
        <taxon>Embryophyta</taxon>
        <taxon>Tracheophyta</taxon>
        <taxon>Spermatophyta</taxon>
        <taxon>Magnoliopsida</taxon>
        <taxon>Ranunculales</taxon>
        <taxon>Papaveraceae</taxon>
        <taxon>Papaveroideae</taxon>
        <taxon>Papaver</taxon>
    </lineage>
</organism>
<dbReference type="AlphaFoldDB" id="A0AAD4XIB8"/>
<dbReference type="EMBL" id="JAJJMB010009541">
    <property type="protein sequence ID" value="KAI3913194.1"/>
    <property type="molecule type" value="Genomic_DNA"/>
</dbReference>
<reference evidence="1" key="1">
    <citation type="submission" date="2022-04" db="EMBL/GenBank/DDBJ databases">
        <title>A functionally conserved STORR gene fusion in Papaver species that diverged 16.8 million years ago.</title>
        <authorList>
            <person name="Catania T."/>
        </authorList>
    </citation>
    <scope>NUCLEOTIDE SEQUENCE</scope>
    <source>
        <strain evidence="1">S-188037</strain>
    </source>
</reference>
<protein>
    <submittedName>
        <fullName evidence="1">Uncharacterized protein</fullName>
    </submittedName>
</protein>
<name>A0AAD4XIB8_9MAGN</name>
<accession>A0AAD4XIB8</accession>